<protein>
    <submittedName>
        <fullName evidence="5">OprD family outer membrane porin</fullName>
    </submittedName>
</protein>
<keyword evidence="3" id="KW-0732">Signal</keyword>
<evidence type="ECO:0000256" key="1">
    <source>
        <dbReference type="ARBA" id="ARBA00009075"/>
    </source>
</evidence>
<dbReference type="PANTHER" id="PTHR34596:SF2">
    <property type="entry name" value="CHITOPORIN"/>
    <property type="match status" value="1"/>
</dbReference>
<feature type="region of interest" description="Disordered" evidence="4">
    <location>
        <begin position="1"/>
        <end position="20"/>
    </location>
</feature>
<keyword evidence="2" id="KW-0813">Transport</keyword>
<proteinExistence type="inferred from homology"/>
<accession>A0ABZ2RP82</accession>
<reference evidence="5 6" key="1">
    <citation type="submission" date="2024-03" db="EMBL/GenBank/DDBJ databases">
        <title>Complete genome of BD2.</title>
        <authorList>
            <person name="Cao G."/>
        </authorList>
    </citation>
    <scope>NUCLEOTIDE SEQUENCE [LARGE SCALE GENOMIC DNA]</scope>
    <source>
        <strain evidence="5 6">BD2</strain>
    </source>
</reference>
<evidence type="ECO:0000313" key="6">
    <source>
        <dbReference type="Proteomes" id="UP001476583"/>
    </source>
</evidence>
<evidence type="ECO:0000256" key="3">
    <source>
        <dbReference type="ARBA" id="ARBA00022729"/>
    </source>
</evidence>
<gene>
    <name evidence="5" type="ORF">WG219_04100</name>
</gene>
<dbReference type="PANTHER" id="PTHR34596">
    <property type="entry name" value="CHITOPORIN"/>
    <property type="match status" value="1"/>
</dbReference>
<sequence>MAAGLQAQAGESKNQADAPGFVEGQSLDFITRNFYSHERARDNSSFSIPKENGRESTHDRYSWVQSNRLQYSSGYTQGTIGFGLDLTAFNAINLEKGKGRIAGGGNRTLANSDGEAEDQWSKMGVANIRLRASSTEFKAGRFQVETPVFNSNDNRALPATFTGLALISDEIEHLTLQAGDFRRASPRTGAGDEPLTTEYGTREVKGDHLRYLGGDYLATDKLTLSLYSAHFEDVWNQYYFGLGHDLGDRDTLALHTAFNLYSTRDTGSREAGYIDNNIWSLGFTLSHQAHSLTLAWQQVDGDEYFDYVHETAAIYLSNSLYSDYNGPNEKSAQIRYDIDWSYYGVPGLTTAFWYAKGWDIDGTHYDGGRNGAYGNYNEVLAQDDERHREYAVYLNYKVQSGQIKDTTFKLLYMSHRATKNQVDGSGDELRIVTTLPFNLF</sequence>
<organism evidence="5 6">
    <name type="scientific">Ectopseudomonas mendocina</name>
    <name type="common">Pseudomonas mendocina</name>
    <dbReference type="NCBI Taxonomy" id="300"/>
    <lineage>
        <taxon>Bacteria</taxon>
        <taxon>Pseudomonadati</taxon>
        <taxon>Pseudomonadota</taxon>
        <taxon>Gammaproteobacteria</taxon>
        <taxon>Pseudomonadales</taxon>
        <taxon>Pseudomonadaceae</taxon>
        <taxon>Ectopseudomonas</taxon>
    </lineage>
</organism>
<evidence type="ECO:0000313" key="5">
    <source>
        <dbReference type="EMBL" id="WXL27933.1"/>
    </source>
</evidence>
<dbReference type="Proteomes" id="UP001476583">
    <property type="component" value="Chromosome"/>
</dbReference>
<evidence type="ECO:0000256" key="2">
    <source>
        <dbReference type="ARBA" id="ARBA00022448"/>
    </source>
</evidence>
<dbReference type="Pfam" id="PF03573">
    <property type="entry name" value="OprD"/>
    <property type="match status" value="1"/>
</dbReference>
<name>A0ABZ2RP82_ECTME</name>
<dbReference type="EMBL" id="CP148074">
    <property type="protein sequence ID" value="WXL27933.1"/>
    <property type="molecule type" value="Genomic_DNA"/>
</dbReference>
<evidence type="ECO:0000256" key="4">
    <source>
        <dbReference type="SAM" id="MobiDB-lite"/>
    </source>
</evidence>
<keyword evidence="6" id="KW-1185">Reference proteome</keyword>
<dbReference type="InterPro" id="IPR005318">
    <property type="entry name" value="OM_porin_bac"/>
</dbReference>
<dbReference type="InterPro" id="IPR023614">
    <property type="entry name" value="Porin_dom_sf"/>
</dbReference>
<dbReference type="Gene3D" id="2.40.160.10">
    <property type="entry name" value="Porin"/>
    <property type="match status" value="1"/>
</dbReference>
<comment type="similarity">
    <text evidence="1">Belongs to the outer membrane porin (Opr) (TC 1.B.25) family.</text>
</comment>